<proteinExistence type="predicted"/>
<organism evidence="3 4">
    <name type="scientific">Saponaria officinalis</name>
    <name type="common">Common soapwort</name>
    <name type="synonym">Lychnis saponaria</name>
    <dbReference type="NCBI Taxonomy" id="3572"/>
    <lineage>
        <taxon>Eukaryota</taxon>
        <taxon>Viridiplantae</taxon>
        <taxon>Streptophyta</taxon>
        <taxon>Embryophyta</taxon>
        <taxon>Tracheophyta</taxon>
        <taxon>Spermatophyta</taxon>
        <taxon>Magnoliopsida</taxon>
        <taxon>eudicotyledons</taxon>
        <taxon>Gunneridae</taxon>
        <taxon>Pentapetalae</taxon>
        <taxon>Caryophyllales</taxon>
        <taxon>Caryophyllaceae</taxon>
        <taxon>Caryophylleae</taxon>
        <taxon>Saponaria</taxon>
    </lineage>
</organism>
<dbReference type="Pfam" id="PF22936">
    <property type="entry name" value="Pol_BBD"/>
    <property type="match status" value="1"/>
</dbReference>
<dbReference type="InterPro" id="IPR036875">
    <property type="entry name" value="Znf_CCHC_sf"/>
</dbReference>
<reference evidence="3" key="1">
    <citation type="submission" date="2024-03" db="EMBL/GenBank/DDBJ databases">
        <title>WGS assembly of Saponaria officinalis var. Norfolk2.</title>
        <authorList>
            <person name="Jenkins J."/>
            <person name="Shu S."/>
            <person name="Grimwood J."/>
            <person name="Barry K."/>
            <person name="Goodstein D."/>
            <person name="Schmutz J."/>
            <person name="Leebens-Mack J."/>
            <person name="Osbourn A."/>
        </authorList>
    </citation>
    <scope>NUCLEOTIDE SEQUENCE [LARGE SCALE GENOMIC DNA]</scope>
    <source>
        <strain evidence="3">JIC</strain>
    </source>
</reference>
<dbReference type="GO" id="GO:0003676">
    <property type="term" value="F:nucleic acid binding"/>
    <property type="evidence" value="ECO:0007669"/>
    <property type="project" value="InterPro"/>
</dbReference>
<evidence type="ECO:0000256" key="1">
    <source>
        <dbReference type="PROSITE-ProRule" id="PRU00047"/>
    </source>
</evidence>
<protein>
    <recommendedName>
        <fullName evidence="2">CCHC-type domain-containing protein</fullName>
    </recommendedName>
</protein>
<dbReference type="Gene3D" id="4.10.60.10">
    <property type="entry name" value="Zinc finger, CCHC-type"/>
    <property type="match status" value="1"/>
</dbReference>
<evidence type="ECO:0000313" key="3">
    <source>
        <dbReference type="EMBL" id="KAK9715038.1"/>
    </source>
</evidence>
<name>A0AAW1KD50_SAPOF</name>
<sequence>MDSKPREWKKPTLDGSLTDARPKQCSHCHNFGHLKEECFKLKDCFFCGRRGHIKERCFNYRNQSSTTKFNRGPGRFSHPRGAHNAGTMASVERADAFTPLEDESAPLFAAHHSSQATLDPDLMNGLVDSVMQKVLQDFSDKQSPLSSSNFAGIIDCSSAHSAYSPSYSVLWIVDTGASDHMTSHSELLHDLQQLSKPILVCLPDGSVKSVHQTGKLQLTSSILLRHVLVVPDFKQNLLSVGRLLDQSNMLVTFSSHACLFQDLSNKVVLGTPVRKNDLYCFFYS</sequence>
<dbReference type="InterPro" id="IPR001878">
    <property type="entry name" value="Znf_CCHC"/>
</dbReference>
<dbReference type="InterPro" id="IPR054722">
    <property type="entry name" value="PolX-like_BBD"/>
</dbReference>
<dbReference type="AlphaFoldDB" id="A0AAW1KD50"/>
<keyword evidence="4" id="KW-1185">Reference proteome</keyword>
<evidence type="ECO:0000313" key="4">
    <source>
        <dbReference type="Proteomes" id="UP001443914"/>
    </source>
</evidence>
<gene>
    <name evidence="3" type="ORF">RND81_06G138700</name>
</gene>
<dbReference type="EMBL" id="JBDFQZ010000006">
    <property type="protein sequence ID" value="KAK9715038.1"/>
    <property type="molecule type" value="Genomic_DNA"/>
</dbReference>
<dbReference type="SUPFAM" id="SSF57756">
    <property type="entry name" value="Retrovirus zinc finger-like domains"/>
    <property type="match status" value="1"/>
</dbReference>
<comment type="caution">
    <text evidence="3">The sequence shown here is derived from an EMBL/GenBank/DDBJ whole genome shotgun (WGS) entry which is preliminary data.</text>
</comment>
<accession>A0AAW1KD50</accession>
<evidence type="ECO:0000259" key="2">
    <source>
        <dbReference type="PROSITE" id="PS50158"/>
    </source>
</evidence>
<keyword evidence="1" id="KW-0862">Zinc</keyword>
<keyword evidence="1" id="KW-0863">Zinc-finger</keyword>
<feature type="domain" description="CCHC-type" evidence="2">
    <location>
        <begin position="44"/>
        <end position="57"/>
    </location>
</feature>
<keyword evidence="1" id="KW-0479">Metal-binding</keyword>
<dbReference type="GO" id="GO:0008270">
    <property type="term" value="F:zinc ion binding"/>
    <property type="evidence" value="ECO:0007669"/>
    <property type="project" value="UniProtKB-KW"/>
</dbReference>
<dbReference type="PROSITE" id="PS50158">
    <property type="entry name" value="ZF_CCHC"/>
    <property type="match status" value="1"/>
</dbReference>
<dbReference type="SMART" id="SM00343">
    <property type="entry name" value="ZnF_C2HC"/>
    <property type="match status" value="2"/>
</dbReference>
<dbReference type="Proteomes" id="UP001443914">
    <property type="component" value="Unassembled WGS sequence"/>
</dbReference>